<comment type="caution">
    <text evidence="1">The sequence shown here is derived from an EMBL/GenBank/DDBJ whole genome shotgun (WGS) entry which is preliminary data.</text>
</comment>
<keyword evidence="2" id="KW-1185">Reference proteome</keyword>
<evidence type="ECO:0000313" key="1">
    <source>
        <dbReference type="EMBL" id="GES04377.1"/>
    </source>
</evidence>
<dbReference type="EMBL" id="BLAD01000081">
    <property type="protein sequence ID" value="GES04377.1"/>
    <property type="molecule type" value="Genomic_DNA"/>
</dbReference>
<evidence type="ECO:0000313" key="2">
    <source>
        <dbReference type="Proteomes" id="UP000334990"/>
    </source>
</evidence>
<protein>
    <recommendedName>
        <fullName evidence="3">DNA alkylation repair protein</fullName>
    </recommendedName>
</protein>
<accession>A0A5M3W5P3</accession>
<dbReference type="InterPro" id="IPR016024">
    <property type="entry name" value="ARM-type_fold"/>
</dbReference>
<sequence>MINAGSVGVLADGIAAVWKPFSRAAFVRGALAGLAGLELKDRVRHVARMLHEALPLPFADAAEVLRGSAGQVRLDLWSGWPATEHVATHGVEHLDESMATLAVLTPHSTAEFAVRPLLERHHLDAMKIMYDWAHSPDEHLRRLASEGTRPRLPWGSRVRWLMEPGPALPILDALRDDPSEYVRRSVANHVNDIAKDHPEVAIDLLARWRESGGSHIERTLRHAARGLIKAGHPRALTLMGASPGAGTVDDLTLHDTEVVTGNHLRFTVTLTTDHPGPIILKYAIRRDNSHRVFHLAERPSMQPGHPLTITKSHSFRPVTTRNEPPGPRTLEIVINGTVRASAPFLLK</sequence>
<evidence type="ECO:0008006" key="3">
    <source>
        <dbReference type="Google" id="ProtNLM"/>
    </source>
</evidence>
<reference evidence="1 2" key="1">
    <citation type="submission" date="2019-10" db="EMBL/GenBank/DDBJ databases">
        <title>Whole genome shotgun sequence of Acrocarpospora corrugata NBRC 13972.</title>
        <authorList>
            <person name="Ichikawa N."/>
            <person name="Kimura A."/>
            <person name="Kitahashi Y."/>
            <person name="Komaki H."/>
            <person name="Oguchi A."/>
        </authorList>
    </citation>
    <scope>NUCLEOTIDE SEQUENCE [LARGE SCALE GENOMIC DNA]</scope>
    <source>
        <strain evidence="1 2">NBRC 13972</strain>
    </source>
</reference>
<dbReference type="Proteomes" id="UP000334990">
    <property type="component" value="Unassembled WGS sequence"/>
</dbReference>
<proteinExistence type="predicted"/>
<dbReference type="AlphaFoldDB" id="A0A5M3W5P3"/>
<dbReference type="OrthoDB" id="9797162at2"/>
<name>A0A5M3W5P3_9ACTN</name>
<dbReference type="RefSeq" id="WP_155340485.1">
    <property type="nucleotide sequence ID" value="NZ_BAAABN010000024.1"/>
</dbReference>
<dbReference type="Gene3D" id="1.25.40.290">
    <property type="entry name" value="ARM repeat domains"/>
    <property type="match status" value="1"/>
</dbReference>
<dbReference type="SUPFAM" id="SSF48371">
    <property type="entry name" value="ARM repeat"/>
    <property type="match status" value="1"/>
</dbReference>
<gene>
    <name evidence="1" type="primary">yhaZ</name>
    <name evidence="1" type="ORF">Acor_64450</name>
</gene>
<organism evidence="1 2">
    <name type="scientific">Acrocarpospora corrugata</name>
    <dbReference type="NCBI Taxonomy" id="35763"/>
    <lineage>
        <taxon>Bacteria</taxon>
        <taxon>Bacillati</taxon>
        <taxon>Actinomycetota</taxon>
        <taxon>Actinomycetes</taxon>
        <taxon>Streptosporangiales</taxon>
        <taxon>Streptosporangiaceae</taxon>
        <taxon>Acrocarpospora</taxon>
    </lineage>
</organism>